<dbReference type="InterPro" id="IPR027372">
    <property type="entry name" value="Phytase-like_dom"/>
</dbReference>
<reference evidence="2 3" key="1">
    <citation type="submission" date="2017-03" db="EMBL/GenBank/DDBJ databases">
        <title>Draft genime sequence of the acidophilic sulfur-oxidizing bacterium Acidithiobacillus sp. SH, isolated from seawater.</title>
        <authorList>
            <person name="Sharmin S."/>
            <person name="Tokuhisa M."/>
            <person name="Kanao T."/>
            <person name="Kamimura K."/>
        </authorList>
    </citation>
    <scope>NUCLEOTIDE SEQUENCE [LARGE SCALE GENOMIC DNA]</scope>
    <source>
        <strain evidence="2 3">SH</strain>
    </source>
</reference>
<dbReference type="AlphaFoldDB" id="A0A2I1DMD0"/>
<dbReference type="Pfam" id="PF13449">
    <property type="entry name" value="Phytase-like"/>
    <property type="match status" value="1"/>
</dbReference>
<dbReference type="PANTHER" id="PTHR37957:SF1">
    <property type="entry name" value="PHYTASE-LIKE DOMAIN-CONTAINING PROTEIN"/>
    <property type="match status" value="1"/>
</dbReference>
<keyword evidence="3" id="KW-1185">Reference proteome</keyword>
<proteinExistence type="predicted"/>
<dbReference type="OrthoDB" id="9801383at2"/>
<dbReference type="EMBL" id="MXAV01000027">
    <property type="protein sequence ID" value="PKY11014.1"/>
    <property type="molecule type" value="Genomic_DNA"/>
</dbReference>
<organism evidence="2 3">
    <name type="scientific">Acidithiobacillus marinus</name>
    <dbReference type="NCBI Taxonomy" id="187490"/>
    <lineage>
        <taxon>Bacteria</taxon>
        <taxon>Pseudomonadati</taxon>
        <taxon>Pseudomonadota</taxon>
        <taxon>Acidithiobacillia</taxon>
        <taxon>Acidithiobacillales</taxon>
        <taxon>Acidithiobacillaceae</taxon>
        <taxon>Acidithiobacillus</taxon>
    </lineage>
</organism>
<protein>
    <recommendedName>
        <fullName evidence="1">Phytase-like domain-containing protein</fullName>
    </recommendedName>
</protein>
<sequence length="442" mass="47100">MSARSREDFMKKTWIFNALSVWVLMAGLPAGAAELNVAALQVPLADVSVAGHPLHLSVGMGSGLAHARGTPAPVFYSVTDRGPNIACNKSAKIFGSQLCQGKSVIFPVPTFTPRIYKLALAGEEVKVLQSWPLHAVNQTALTGLPPALTHAEKALNADLQALASSPDGVDSECIAVLDKGGFWIGEEYGPSLLRVNAEGAVLERLVPKGSEQAYAGSAVPIRAVLPPLLVKRTLNRGFEGIALAPDQRTLFVTLQSPFSNPDAETFKHSRNVRILKIALNAQGDFEKMAGAYVFQVPQVAQLAPDKKQKDVKVSALSAVNNHAVLAMVRAGKGLQVYLLNFAHASSLLGTAWAKAETTPSLEAQHDLEKVGIKPARATLIYDAAVGKGKLPEKVEGMSLVEGRTLVFITDNDFGIRGEQTEMVRVPLDAEAEARLRLSSAPA</sequence>
<name>A0A2I1DMD0_9PROT</name>
<gene>
    <name evidence="2" type="ORF">B1757_06800</name>
</gene>
<evidence type="ECO:0000259" key="1">
    <source>
        <dbReference type="Pfam" id="PF13449"/>
    </source>
</evidence>
<accession>A0A2I1DMD0</accession>
<evidence type="ECO:0000313" key="2">
    <source>
        <dbReference type="EMBL" id="PKY11014.1"/>
    </source>
</evidence>
<comment type="caution">
    <text evidence="2">The sequence shown here is derived from an EMBL/GenBank/DDBJ whole genome shotgun (WGS) entry which is preliminary data.</text>
</comment>
<dbReference type="Proteomes" id="UP000234329">
    <property type="component" value="Unassembled WGS sequence"/>
</dbReference>
<feature type="domain" description="Phytase-like" evidence="1">
    <location>
        <begin position="60"/>
        <end position="413"/>
    </location>
</feature>
<dbReference type="PANTHER" id="PTHR37957">
    <property type="entry name" value="BLR7070 PROTEIN"/>
    <property type="match status" value="1"/>
</dbReference>
<dbReference type="InParanoid" id="A0A2I1DMD0"/>
<evidence type="ECO:0000313" key="3">
    <source>
        <dbReference type="Proteomes" id="UP000234329"/>
    </source>
</evidence>